<evidence type="ECO:0000259" key="6">
    <source>
        <dbReference type="PROSITE" id="PS50110"/>
    </source>
</evidence>
<dbReference type="SMART" id="SM00448">
    <property type="entry name" value="REC"/>
    <property type="match status" value="1"/>
</dbReference>
<evidence type="ECO:0000313" key="8">
    <source>
        <dbReference type="Proteomes" id="UP001600894"/>
    </source>
</evidence>
<dbReference type="EMBL" id="BAABXL010000001">
    <property type="protein sequence ID" value="GAA6269996.1"/>
    <property type="molecule type" value="Genomic_DNA"/>
</dbReference>
<dbReference type="PANTHER" id="PTHR44591">
    <property type="entry name" value="STRESS RESPONSE REGULATOR PROTEIN 1"/>
    <property type="match status" value="1"/>
</dbReference>
<organism evidence="7 8">
    <name type="scientific">Enterocloster alcoholdehydrogenati</name>
    <dbReference type="NCBI Taxonomy" id="2547410"/>
    <lineage>
        <taxon>Bacteria</taxon>
        <taxon>Bacillati</taxon>
        <taxon>Bacillota</taxon>
        <taxon>Clostridia</taxon>
        <taxon>Lachnospirales</taxon>
        <taxon>Lachnospiraceae</taxon>
        <taxon>Enterocloster</taxon>
    </lineage>
</organism>
<gene>
    <name evidence="7" type="ORF">F130042H8_30560</name>
</gene>
<dbReference type="InterPro" id="IPR001789">
    <property type="entry name" value="Sig_transdc_resp-reg_receiver"/>
</dbReference>
<dbReference type="Proteomes" id="UP001600894">
    <property type="component" value="Unassembled WGS sequence"/>
</dbReference>
<sequence length="138" mass="15540">MEKQEQLNVVIVDDNPMILNTLDEMINAEDGLTVIGKADNGEDAIDMIKDTTPDIVLLDMVMPKVDGITIVEKLKRRDTFRKHPVFIMLSAAGGEQVTEEAFRAGVNYYLMKPFDRDILMTKIRHAGRLPVSELLPVK</sequence>
<evidence type="ECO:0000256" key="2">
    <source>
        <dbReference type="ARBA" id="ARBA00022553"/>
    </source>
</evidence>
<comment type="caution">
    <text evidence="7">The sequence shown here is derived from an EMBL/GenBank/DDBJ whole genome shotgun (WGS) entry which is preliminary data.</text>
</comment>
<reference evidence="7 8" key="1">
    <citation type="submission" date="2024-04" db="EMBL/GenBank/DDBJ databases">
        <title>Defined microbial consortia suppress multidrug-resistant proinflammatory Enterobacteriaceae via ecological control.</title>
        <authorList>
            <person name="Furuichi M."/>
            <person name="Kawaguchi T."/>
            <person name="Pust M."/>
            <person name="Yasuma K."/>
            <person name="Plichta D."/>
            <person name="Hasegawa N."/>
            <person name="Ohya T."/>
            <person name="Bhattarai S."/>
            <person name="Sasajima S."/>
            <person name="Aoto Y."/>
            <person name="Tuganbaev T."/>
            <person name="Yaginuma M."/>
            <person name="Ueda M."/>
            <person name="Okahashi N."/>
            <person name="Amafuji K."/>
            <person name="Kiridooshi Y."/>
            <person name="Sugita K."/>
            <person name="Strazar M."/>
            <person name="Skelly A."/>
            <person name="Suda W."/>
            <person name="Hattori M."/>
            <person name="Nakamoto N."/>
            <person name="Caballero S."/>
            <person name="Norman J."/>
            <person name="Olle B."/>
            <person name="Tanoue T."/>
            <person name="Arita M."/>
            <person name="Bucci V."/>
            <person name="Atarashi K."/>
            <person name="Xavier R."/>
            <person name="Honda K."/>
        </authorList>
    </citation>
    <scope>NUCLEOTIDE SEQUENCE [LARGE SCALE GENOMIC DNA]</scope>
    <source>
        <strain evidence="8">f13</strain>
    </source>
</reference>
<dbReference type="RefSeq" id="WP_390470670.1">
    <property type="nucleotide sequence ID" value="NZ_BAABXL010000001.1"/>
</dbReference>
<evidence type="ECO:0000313" key="7">
    <source>
        <dbReference type="EMBL" id="GAA6269996.1"/>
    </source>
</evidence>
<evidence type="ECO:0000256" key="5">
    <source>
        <dbReference type="PROSITE-ProRule" id="PRU00169"/>
    </source>
</evidence>
<dbReference type="Gene3D" id="3.40.50.2300">
    <property type="match status" value="1"/>
</dbReference>
<dbReference type="PROSITE" id="PS50110">
    <property type="entry name" value="RESPONSE_REGULATORY"/>
    <property type="match status" value="1"/>
</dbReference>
<evidence type="ECO:0000256" key="1">
    <source>
        <dbReference type="ARBA" id="ARBA00018672"/>
    </source>
</evidence>
<feature type="domain" description="Response regulatory" evidence="6">
    <location>
        <begin position="8"/>
        <end position="127"/>
    </location>
</feature>
<dbReference type="InterPro" id="IPR050595">
    <property type="entry name" value="Bact_response_regulator"/>
</dbReference>
<dbReference type="SUPFAM" id="SSF52172">
    <property type="entry name" value="CheY-like"/>
    <property type="match status" value="1"/>
</dbReference>
<keyword evidence="8" id="KW-1185">Reference proteome</keyword>
<keyword evidence="3" id="KW-0902">Two-component regulatory system</keyword>
<comment type="function">
    <text evidence="4">May play the central regulatory role in sporulation. It may be an element of the effector pathway responsible for the activation of sporulation genes in response to nutritional stress. Spo0A may act in concert with spo0H (a sigma factor) to control the expression of some genes that are critical to the sporulation process.</text>
</comment>
<evidence type="ECO:0000256" key="3">
    <source>
        <dbReference type="ARBA" id="ARBA00023012"/>
    </source>
</evidence>
<dbReference type="PANTHER" id="PTHR44591:SF14">
    <property type="entry name" value="PROTEIN PILG"/>
    <property type="match status" value="1"/>
</dbReference>
<protein>
    <recommendedName>
        <fullName evidence="1">Stage 0 sporulation protein A homolog</fullName>
    </recommendedName>
</protein>
<proteinExistence type="predicted"/>
<dbReference type="InterPro" id="IPR011006">
    <property type="entry name" value="CheY-like_superfamily"/>
</dbReference>
<keyword evidence="2 5" id="KW-0597">Phosphoprotein</keyword>
<feature type="modified residue" description="4-aspartylphosphate" evidence="5">
    <location>
        <position position="59"/>
    </location>
</feature>
<dbReference type="Pfam" id="PF00072">
    <property type="entry name" value="Response_reg"/>
    <property type="match status" value="1"/>
</dbReference>
<evidence type="ECO:0000256" key="4">
    <source>
        <dbReference type="ARBA" id="ARBA00024867"/>
    </source>
</evidence>
<name>A0ABQ0B164_9FIRM</name>
<accession>A0ABQ0B164</accession>